<feature type="compositionally biased region" description="Polar residues" evidence="1">
    <location>
        <begin position="111"/>
        <end position="125"/>
    </location>
</feature>
<protein>
    <submittedName>
        <fullName evidence="2">GM25256</fullName>
    </submittedName>
</protein>
<evidence type="ECO:0000313" key="3">
    <source>
        <dbReference type="Proteomes" id="UP000001292"/>
    </source>
</evidence>
<gene>
    <name evidence="2" type="primary">Dsec\GM25256</name>
    <name evidence="2" type="ORF">Dsec_GM25256</name>
</gene>
<accession>B4HEA9</accession>
<feature type="compositionally biased region" description="Low complexity" evidence="1">
    <location>
        <begin position="159"/>
        <end position="170"/>
    </location>
</feature>
<keyword evidence="3" id="KW-1185">Reference proteome</keyword>
<evidence type="ECO:0000256" key="1">
    <source>
        <dbReference type="SAM" id="MobiDB-lite"/>
    </source>
</evidence>
<dbReference type="GO" id="GO:0046847">
    <property type="term" value="P:filopodium assembly"/>
    <property type="evidence" value="ECO:0007669"/>
    <property type="project" value="EnsemblMetazoa"/>
</dbReference>
<dbReference type="Proteomes" id="UP000001292">
    <property type="component" value="Unassembled WGS sequence"/>
</dbReference>
<dbReference type="EMBL" id="CH480815">
    <property type="protein sequence ID" value="EDW41063.1"/>
    <property type="molecule type" value="Genomic_DNA"/>
</dbReference>
<organism evidence="3">
    <name type="scientific">Drosophila sechellia</name>
    <name type="common">Fruit fly</name>
    <dbReference type="NCBI Taxonomy" id="7238"/>
    <lineage>
        <taxon>Eukaryota</taxon>
        <taxon>Metazoa</taxon>
        <taxon>Ecdysozoa</taxon>
        <taxon>Arthropoda</taxon>
        <taxon>Hexapoda</taxon>
        <taxon>Insecta</taxon>
        <taxon>Pterygota</taxon>
        <taxon>Neoptera</taxon>
        <taxon>Endopterygota</taxon>
        <taxon>Diptera</taxon>
        <taxon>Brachycera</taxon>
        <taxon>Muscomorpha</taxon>
        <taxon>Ephydroidea</taxon>
        <taxon>Drosophilidae</taxon>
        <taxon>Drosophila</taxon>
        <taxon>Sophophora</taxon>
    </lineage>
</organism>
<evidence type="ECO:0000313" key="2">
    <source>
        <dbReference type="EMBL" id="EDW41063.1"/>
    </source>
</evidence>
<reference evidence="2 3" key="1">
    <citation type="journal article" date="2007" name="Nature">
        <title>Evolution of genes and genomes on the Drosophila phylogeny.</title>
        <authorList>
            <consortium name="Drosophila 12 Genomes Consortium"/>
            <person name="Clark A.G."/>
            <person name="Eisen M.B."/>
            <person name="Smith D.R."/>
            <person name="Bergman C.M."/>
            <person name="Oliver B."/>
            <person name="Markow T.A."/>
            <person name="Kaufman T.C."/>
            <person name="Kellis M."/>
            <person name="Gelbart W."/>
            <person name="Iyer V.N."/>
            <person name="Pollard D.A."/>
            <person name="Sackton T.B."/>
            <person name="Larracuente A.M."/>
            <person name="Singh N.D."/>
            <person name="Abad J.P."/>
            <person name="Abt D.N."/>
            <person name="Adryan B."/>
            <person name="Aguade M."/>
            <person name="Akashi H."/>
            <person name="Anderson W.W."/>
            <person name="Aquadro C.F."/>
            <person name="Ardell D.H."/>
            <person name="Arguello R."/>
            <person name="Artieri C.G."/>
            <person name="Barbash D.A."/>
            <person name="Barker D."/>
            <person name="Barsanti P."/>
            <person name="Batterham P."/>
            <person name="Batzoglou S."/>
            <person name="Begun D."/>
            <person name="Bhutkar A."/>
            <person name="Blanco E."/>
            <person name="Bosak S.A."/>
            <person name="Bradley R.K."/>
            <person name="Brand A.D."/>
            <person name="Brent M.R."/>
            <person name="Brooks A.N."/>
            <person name="Brown R.H."/>
            <person name="Butlin R.K."/>
            <person name="Caggese C."/>
            <person name="Calvi B.R."/>
            <person name="Bernardo de Carvalho A."/>
            <person name="Caspi A."/>
            <person name="Castrezana S."/>
            <person name="Celniker S.E."/>
            <person name="Chang J.L."/>
            <person name="Chapple C."/>
            <person name="Chatterji S."/>
            <person name="Chinwalla A."/>
            <person name="Civetta A."/>
            <person name="Clifton S.W."/>
            <person name="Comeron J.M."/>
            <person name="Costello J.C."/>
            <person name="Coyne J.A."/>
            <person name="Daub J."/>
            <person name="David R.G."/>
            <person name="Delcher A.L."/>
            <person name="Delehaunty K."/>
            <person name="Do C.B."/>
            <person name="Ebling H."/>
            <person name="Edwards K."/>
            <person name="Eickbush T."/>
            <person name="Evans J.D."/>
            <person name="Filipski A."/>
            <person name="Findeiss S."/>
            <person name="Freyhult E."/>
            <person name="Fulton L."/>
            <person name="Fulton R."/>
            <person name="Garcia A.C."/>
            <person name="Gardiner A."/>
            <person name="Garfield D.A."/>
            <person name="Garvin B.E."/>
            <person name="Gibson G."/>
            <person name="Gilbert D."/>
            <person name="Gnerre S."/>
            <person name="Godfrey J."/>
            <person name="Good R."/>
            <person name="Gotea V."/>
            <person name="Gravely B."/>
            <person name="Greenberg A.J."/>
            <person name="Griffiths-Jones S."/>
            <person name="Gross S."/>
            <person name="Guigo R."/>
            <person name="Gustafson E.A."/>
            <person name="Haerty W."/>
            <person name="Hahn M.W."/>
            <person name="Halligan D.L."/>
            <person name="Halpern A.L."/>
            <person name="Halter G.M."/>
            <person name="Han M.V."/>
            <person name="Heger A."/>
            <person name="Hillier L."/>
            <person name="Hinrichs A.S."/>
            <person name="Holmes I."/>
            <person name="Hoskins R.A."/>
            <person name="Hubisz M.J."/>
            <person name="Hultmark D."/>
            <person name="Huntley M.A."/>
            <person name="Jaffe D.B."/>
            <person name="Jagadeeshan S."/>
            <person name="Jeck W.R."/>
            <person name="Johnson J."/>
            <person name="Jones C.D."/>
            <person name="Jordan W.C."/>
            <person name="Karpen G.H."/>
            <person name="Kataoka E."/>
            <person name="Keightley P.D."/>
            <person name="Kheradpour P."/>
            <person name="Kirkness E.F."/>
            <person name="Koerich L.B."/>
            <person name="Kristiansen K."/>
            <person name="Kudrna D."/>
            <person name="Kulathinal R.J."/>
            <person name="Kumar S."/>
            <person name="Kwok R."/>
            <person name="Lander E."/>
            <person name="Langley C.H."/>
            <person name="Lapoint R."/>
            <person name="Lazzaro B.P."/>
            <person name="Lee S.J."/>
            <person name="Levesque L."/>
            <person name="Li R."/>
            <person name="Lin C.F."/>
            <person name="Lin M.F."/>
            <person name="Lindblad-Toh K."/>
            <person name="Llopart A."/>
            <person name="Long M."/>
            <person name="Low L."/>
            <person name="Lozovsky E."/>
            <person name="Lu J."/>
            <person name="Luo M."/>
            <person name="Machado C.A."/>
            <person name="Makalowski W."/>
            <person name="Marzo M."/>
            <person name="Matsuda M."/>
            <person name="Matzkin L."/>
            <person name="McAllister B."/>
            <person name="McBride C.S."/>
            <person name="McKernan B."/>
            <person name="McKernan K."/>
            <person name="Mendez-Lago M."/>
            <person name="Minx P."/>
            <person name="Mollenhauer M.U."/>
            <person name="Montooth K."/>
            <person name="Mount S.M."/>
            <person name="Mu X."/>
            <person name="Myers E."/>
            <person name="Negre B."/>
            <person name="Newfeld S."/>
            <person name="Nielsen R."/>
            <person name="Noor M.A."/>
            <person name="O'Grady P."/>
            <person name="Pachter L."/>
            <person name="Papaceit M."/>
            <person name="Parisi M.J."/>
            <person name="Parisi M."/>
            <person name="Parts L."/>
            <person name="Pedersen J.S."/>
            <person name="Pesole G."/>
            <person name="Phillippy A.M."/>
            <person name="Ponting C.P."/>
            <person name="Pop M."/>
            <person name="Porcelli D."/>
            <person name="Powell J.R."/>
            <person name="Prohaska S."/>
            <person name="Pruitt K."/>
            <person name="Puig M."/>
            <person name="Quesneville H."/>
            <person name="Ram K.R."/>
            <person name="Rand D."/>
            <person name="Rasmussen M.D."/>
            <person name="Reed L.K."/>
            <person name="Reenan R."/>
            <person name="Reily A."/>
            <person name="Remington K.A."/>
            <person name="Rieger T.T."/>
            <person name="Ritchie M.G."/>
            <person name="Robin C."/>
            <person name="Rogers Y.H."/>
            <person name="Rohde C."/>
            <person name="Rozas J."/>
            <person name="Rubenfield M.J."/>
            <person name="Ruiz A."/>
            <person name="Russo S."/>
            <person name="Salzberg S.L."/>
            <person name="Sanchez-Gracia A."/>
            <person name="Saranga D.J."/>
            <person name="Sato H."/>
            <person name="Schaeffer S.W."/>
            <person name="Schatz M.C."/>
            <person name="Schlenke T."/>
            <person name="Schwartz R."/>
            <person name="Segarra C."/>
            <person name="Singh R.S."/>
            <person name="Sirot L."/>
            <person name="Sirota M."/>
            <person name="Sisneros N.B."/>
            <person name="Smith C.D."/>
            <person name="Smith T.F."/>
            <person name="Spieth J."/>
            <person name="Stage D.E."/>
            <person name="Stark A."/>
            <person name="Stephan W."/>
            <person name="Strausberg R.L."/>
            <person name="Strempel S."/>
            <person name="Sturgill D."/>
            <person name="Sutton G."/>
            <person name="Sutton G.G."/>
            <person name="Tao W."/>
            <person name="Teichmann S."/>
            <person name="Tobari Y.N."/>
            <person name="Tomimura Y."/>
            <person name="Tsolas J.M."/>
            <person name="Valente V.L."/>
            <person name="Venter E."/>
            <person name="Venter J.C."/>
            <person name="Vicario S."/>
            <person name="Vieira F.G."/>
            <person name="Vilella A.J."/>
            <person name="Villasante A."/>
            <person name="Walenz B."/>
            <person name="Wang J."/>
            <person name="Wasserman M."/>
            <person name="Watts T."/>
            <person name="Wilson D."/>
            <person name="Wilson R.K."/>
            <person name="Wing R.A."/>
            <person name="Wolfner M.F."/>
            <person name="Wong A."/>
            <person name="Wong G.K."/>
            <person name="Wu C.I."/>
            <person name="Wu G."/>
            <person name="Yamamoto D."/>
            <person name="Yang H.P."/>
            <person name="Yang S.P."/>
            <person name="Yorke J.A."/>
            <person name="Yoshida K."/>
            <person name="Zdobnov E."/>
            <person name="Zhang P."/>
            <person name="Zhang Y."/>
            <person name="Zimin A.V."/>
            <person name="Baldwin J."/>
            <person name="Abdouelleil A."/>
            <person name="Abdulkadir J."/>
            <person name="Abebe A."/>
            <person name="Abera B."/>
            <person name="Abreu J."/>
            <person name="Acer S.C."/>
            <person name="Aftuck L."/>
            <person name="Alexander A."/>
            <person name="An P."/>
            <person name="Anderson E."/>
            <person name="Anderson S."/>
            <person name="Arachi H."/>
            <person name="Azer M."/>
            <person name="Bachantsang P."/>
            <person name="Barry A."/>
            <person name="Bayul T."/>
            <person name="Berlin A."/>
            <person name="Bessette D."/>
            <person name="Bloom T."/>
            <person name="Blye J."/>
            <person name="Boguslavskiy L."/>
            <person name="Bonnet C."/>
            <person name="Boukhgalter B."/>
            <person name="Bourzgui I."/>
            <person name="Brown A."/>
            <person name="Cahill P."/>
            <person name="Channer S."/>
            <person name="Cheshatsang Y."/>
            <person name="Chuda L."/>
            <person name="Citroen M."/>
            <person name="Collymore A."/>
            <person name="Cooke P."/>
            <person name="Costello M."/>
            <person name="D'Aco K."/>
            <person name="Daza R."/>
            <person name="De Haan G."/>
            <person name="DeGray S."/>
            <person name="DeMaso C."/>
            <person name="Dhargay N."/>
            <person name="Dooley K."/>
            <person name="Dooley E."/>
            <person name="Doricent M."/>
            <person name="Dorje P."/>
            <person name="Dorjee K."/>
            <person name="Dupes A."/>
            <person name="Elong R."/>
            <person name="Falk J."/>
            <person name="Farina A."/>
            <person name="Faro S."/>
            <person name="Ferguson D."/>
            <person name="Fisher S."/>
            <person name="Foley C.D."/>
            <person name="Franke A."/>
            <person name="Friedrich D."/>
            <person name="Gadbois L."/>
            <person name="Gearin G."/>
            <person name="Gearin C.R."/>
            <person name="Giannoukos G."/>
            <person name="Goode T."/>
            <person name="Graham J."/>
            <person name="Grandbois E."/>
            <person name="Grewal S."/>
            <person name="Gyaltsen K."/>
            <person name="Hafez N."/>
            <person name="Hagos B."/>
            <person name="Hall J."/>
            <person name="Henson C."/>
            <person name="Hollinger A."/>
            <person name="Honan T."/>
            <person name="Huard M.D."/>
            <person name="Hughes L."/>
            <person name="Hurhula B."/>
            <person name="Husby M.E."/>
            <person name="Kamat A."/>
            <person name="Kanga B."/>
            <person name="Kashin S."/>
            <person name="Khazanovich D."/>
            <person name="Kisner P."/>
            <person name="Lance K."/>
            <person name="Lara M."/>
            <person name="Lee W."/>
            <person name="Lennon N."/>
            <person name="Letendre F."/>
            <person name="LeVine R."/>
            <person name="Lipovsky A."/>
            <person name="Liu X."/>
            <person name="Liu J."/>
            <person name="Liu S."/>
            <person name="Lokyitsang T."/>
            <person name="Lokyitsang Y."/>
            <person name="Lubonja R."/>
            <person name="Lui A."/>
            <person name="MacDonald P."/>
            <person name="Magnisalis V."/>
            <person name="Maru K."/>
            <person name="Matthews C."/>
            <person name="McCusker W."/>
            <person name="McDonough S."/>
            <person name="Mehta T."/>
            <person name="Meldrim J."/>
            <person name="Meneus L."/>
            <person name="Mihai O."/>
            <person name="Mihalev A."/>
            <person name="Mihova T."/>
            <person name="Mittelman R."/>
            <person name="Mlenga V."/>
            <person name="Montmayeur A."/>
            <person name="Mulrain L."/>
            <person name="Navidi A."/>
            <person name="Naylor J."/>
            <person name="Negash T."/>
            <person name="Nguyen T."/>
            <person name="Nguyen N."/>
            <person name="Nicol R."/>
            <person name="Norbu C."/>
            <person name="Norbu N."/>
            <person name="Novod N."/>
            <person name="O'Neill B."/>
            <person name="Osman S."/>
            <person name="Markiewicz E."/>
            <person name="Oyono O.L."/>
            <person name="Patti C."/>
            <person name="Phunkhang P."/>
            <person name="Pierre F."/>
            <person name="Priest M."/>
            <person name="Raghuraman S."/>
            <person name="Rege F."/>
            <person name="Reyes R."/>
            <person name="Rise C."/>
            <person name="Rogov P."/>
            <person name="Ross K."/>
            <person name="Ryan E."/>
            <person name="Settipalli S."/>
            <person name="Shea T."/>
            <person name="Sherpa N."/>
            <person name="Shi L."/>
            <person name="Shih D."/>
            <person name="Sparrow T."/>
            <person name="Spaulding J."/>
            <person name="Stalker J."/>
            <person name="Stange-Thomann N."/>
            <person name="Stavropoulos S."/>
            <person name="Stone C."/>
            <person name="Strader C."/>
            <person name="Tesfaye S."/>
            <person name="Thomson T."/>
            <person name="Thoulutsang Y."/>
            <person name="Thoulutsang D."/>
            <person name="Topham K."/>
            <person name="Topping I."/>
            <person name="Tsamla T."/>
            <person name="Vassiliev H."/>
            <person name="Vo A."/>
            <person name="Wangchuk T."/>
            <person name="Wangdi T."/>
            <person name="Weiand M."/>
            <person name="Wilkinson J."/>
            <person name="Wilson A."/>
            <person name="Yadav S."/>
            <person name="Young G."/>
            <person name="Yu Q."/>
            <person name="Zembek L."/>
            <person name="Zhong D."/>
            <person name="Zimmer A."/>
            <person name="Zwirko Z."/>
            <person name="Jaffe D.B."/>
            <person name="Alvarez P."/>
            <person name="Brockman W."/>
            <person name="Butler J."/>
            <person name="Chin C."/>
            <person name="Gnerre S."/>
            <person name="Grabherr M."/>
            <person name="Kleber M."/>
            <person name="Mauceli E."/>
            <person name="MacCallum I."/>
        </authorList>
    </citation>
    <scope>NUCLEOTIDE SEQUENCE [LARGE SCALE GENOMIC DNA]</scope>
    <source>
        <strain evidence="3">Rob3c / Tucson 14021-0248.25</strain>
    </source>
</reference>
<dbReference type="STRING" id="7238.B4HEA9"/>
<name>B4HEA9_DROSE</name>
<feature type="compositionally biased region" description="Polar residues" evidence="1">
    <location>
        <begin position="133"/>
        <end position="146"/>
    </location>
</feature>
<dbReference type="HOGENOM" id="CLU_1327619_0_0_1"/>
<dbReference type="AlphaFoldDB" id="B4HEA9"/>
<sequence length="207" mass="23208">MQQQQQFPHSTDEGESDEHGTLKLSDVNNFFDAEGKNNSHGHGLVMKTVKRQDILKQYYTSEDEEDSDAELKSTSSDPYDCIVINDHLVRKDDKMRRHHQQQHQQMEFHTFRSSTSTTAANTLKKSSSKDQDSTLTRNSTASSGAPTATILPRTRLLKSSAGNNIGNSSATLERNSKGLAGNKSYGPWYDFWDQEQHGQKSASAKLK</sequence>
<feature type="region of interest" description="Disordered" evidence="1">
    <location>
        <begin position="93"/>
        <end position="179"/>
    </location>
</feature>
<proteinExistence type="predicted"/>
<feature type="region of interest" description="Disordered" evidence="1">
    <location>
        <begin position="1"/>
        <end position="25"/>
    </location>
</feature>